<protein>
    <submittedName>
        <fullName evidence="1">Uncharacterized protein</fullName>
    </submittedName>
</protein>
<comment type="caution">
    <text evidence="1">The sequence shown here is derived from an EMBL/GenBank/DDBJ whole genome shotgun (WGS) entry which is preliminary data.</text>
</comment>
<gene>
    <name evidence="1" type="ORF">NM688_g8096</name>
</gene>
<reference evidence="1" key="1">
    <citation type="submission" date="2022-07" db="EMBL/GenBank/DDBJ databases">
        <title>Genome Sequence of Phlebia brevispora.</title>
        <authorList>
            <person name="Buettner E."/>
        </authorList>
    </citation>
    <scope>NUCLEOTIDE SEQUENCE</scope>
    <source>
        <strain evidence="1">MPL23</strain>
    </source>
</reference>
<evidence type="ECO:0000313" key="1">
    <source>
        <dbReference type="EMBL" id="KAJ3527690.1"/>
    </source>
</evidence>
<dbReference type="Proteomes" id="UP001148662">
    <property type="component" value="Unassembled WGS sequence"/>
</dbReference>
<name>A0ACC1RXD7_9APHY</name>
<accession>A0ACC1RXD7</accession>
<sequence>MSEVDEYDAYNNSLDVDNELYAVLDGINSTPLRLVAPPDSFSRAQDVDASAAQVFWSPISSHKSAHSDDFSAYNFSELTEEDFALIDASTRAVSVPSASVATSSRAPTSTGKHTHANKSGPARSNTSSGNFFGGPAIDIEIEQYTNISTVFKAARSEDLSWKSTTQKNGAEGLAGYNPPLPPFDQFRSWGRTLAVTDLSAPSWCEVQFDYGLRQGRSRKLEDRPSKFVTAEGTLITVNNAVAVVNDRIATRGKTVHRALEREVHPEELIVEVETPQDRWGLKLVARCFSDNRWLKEILDYRLVQMINSIYSIIDQDLCREMPVFGILHNELIVGIIDSIERQTLLPSPVTEMPDFTTQSGSGENKRRRDPLSVPSTPSKLRSKKACASPLPAQPQITSFFPISPTKTEVNGKGKERANDSSDSGRPTTPPIPSSVHPEQSRFQLHISDTKTRRYPSMPLEEDTLPARIQLMLYRRLLSNLLASPPSPEAVDFEAVWDKLELSPTAAFSSAFVEQAELNNYGPPEGEWCLRDLVRVFKSSVEALHVAGVDSALTVEYRSQSRRRRKREPDEDAETDKGKEKVADEDVDMIPAPHPVEEAEVEKARLANLASSPAASQVREDHAEVPPRTHVASFQEQSTAPSETRSETAFISPEGSSVSPNIDAGAHGEADNGQLQQTIHQPLSNADPALKDEGAASAKADRPSTGVIEDADSDDSSADTDEPARKKWSIIGTKTIYYDADFLENYLTSVLEYWHGERARGALMSL</sequence>
<proteinExistence type="predicted"/>
<evidence type="ECO:0000313" key="2">
    <source>
        <dbReference type="Proteomes" id="UP001148662"/>
    </source>
</evidence>
<dbReference type="EMBL" id="JANHOG010002071">
    <property type="protein sequence ID" value="KAJ3527690.1"/>
    <property type="molecule type" value="Genomic_DNA"/>
</dbReference>
<organism evidence="1 2">
    <name type="scientific">Phlebia brevispora</name>
    <dbReference type="NCBI Taxonomy" id="194682"/>
    <lineage>
        <taxon>Eukaryota</taxon>
        <taxon>Fungi</taxon>
        <taxon>Dikarya</taxon>
        <taxon>Basidiomycota</taxon>
        <taxon>Agaricomycotina</taxon>
        <taxon>Agaricomycetes</taxon>
        <taxon>Polyporales</taxon>
        <taxon>Meruliaceae</taxon>
        <taxon>Phlebia</taxon>
    </lineage>
</organism>
<keyword evidence="2" id="KW-1185">Reference proteome</keyword>